<dbReference type="PANTHER" id="PTHR33164">
    <property type="entry name" value="TRANSCRIPTIONAL REGULATOR, MARR FAMILY"/>
    <property type="match status" value="1"/>
</dbReference>
<evidence type="ECO:0000256" key="1">
    <source>
        <dbReference type="SAM" id="MobiDB-lite"/>
    </source>
</evidence>
<dbReference type="GO" id="GO:0006950">
    <property type="term" value="P:response to stress"/>
    <property type="evidence" value="ECO:0007669"/>
    <property type="project" value="TreeGrafter"/>
</dbReference>
<evidence type="ECO:0000313" key="3">
    <source>
        <dbReference type="EMBL" id="PSJ63444.1"/>
    </source>
</evidence>
<evidence type="ECO:0000313" key="4">
    <source>
        <dbReference type="Proteomes" id="UP000241229"/>
    </source>
</evidence>
<comment type="caution">
    <text evidence="3">The sequence shown here is derived from an EMBL/GenBank/DDBJ whole genome shotgun (WGS) entry which is preliminary data.</text>
</comment>
<dbReference type="GO" id="GO:0003700">
    <property type="term" value="F:DNA-binding transcription factor activity"/>
    <property type="evidence" value="ECO:0007669"/>
    <property type="project" value="InterPro"/>
</dbReference>
<dbReference type="Gene3D" id="1.10.10.10">
    <property type="entry name" value="Winged helix-like DNA-binding domain superfamily/Winged helix DNA-binding domain"/>
    <property type="match status" value="1"/>
</dbReference>
<gene>
    <name evidence="3" type="ORF">C7I84_07405</name>
</gene>
<dbReference type="Pfam" id="PF12802">
    <property type="entry name" value="MarR_2"/>
    <property type="match status" value="1"/>
</dbReference>
<protein>
    <submittedName>
        <fullName evidence="3">MarR family transcriptional regulator</fullName>
    </submittedName>
</protein>
<dbReference type="InterPro" id="IPR036390">
    <property type="entry name" value="WH_DNA-bd_sf"/>
</dbReference>
<feature type="compositionally biased region" description="Basic and acidic residues" evidence="1">
    <location>
        <begin position="1"/>
        <end position="13"/>
    </location>
</feature>
<keyword evidence="4" id="KW-1185">Reference proteome</keyword>
<organism evidence="3 4">
    <name type="scientific">Kumtagia ephedrae</name>
    <dbReference type="NCBI Taxonomy" id="2116701"/>
    <lineage>
        <taxon>Bacteria</taxon>
        <taxon>Pseudomonadati</taxon>
        <taxon>Pseudomonadota</taxon>
        <taxon>Alphaproteobacteria</taxon>
        <taxon>Hyphomicrobiales</taxon>
        <taxon>Phyllobacteriaceae</taxon>
        <taxon>Kumtagia</taxon>
    </lineage>
</organism>
<dbReference type="EMBL" id="PXYK01000005">
    <property type="protein sequence ID" value="PSJ63444.1"/>
    <property type="molecule type" value="Genomic_DNA"/>
</dbReference>
<dbReference type="InterPro" id="IPR039422">
    <property type="entry name" value="MarR/SlyA-like"/>
</dbReference>
<dbReference type="InterPro" id="IPR000835">
    <property type="entry name" value="HTH_MarR-typ"/>
</dbReference>
<dbReference type="AlphaFoldDB" id="A0A2P7SLT3"/>
<dbReference type="PROSITE" id="PS50995">
    <property type="entry name" value="HTH_MARR_2"/>
    <property type="match status" value="1"/>
</dbReference>
<dbReference type="InterPro" id="IPR036388">
    <property type="entry name" value="WH-like_DNA-bd_sf"/>
</dbReference>
<evidence type="ECO:0000259" key="2">
    <source>
        <dbReference type="PROSITE" id="PS50995"/>
    </source>
</evidence>
<dbReference type="SMART" id="SM00347">
    <property type="entry name" value="HTH_MARR"/>
    <property type="match status" value="1"/>
</dbReference>
<proteinExistence type="predicted"/>
<dbReference type="Proteomes" id="UP000241229">
    <property type="component" value="Unassembled WGS sequence"/>
</dbReference>
<dbReference type="PANTHER" id="PTHR33164:SF95">
    <property type="entry name" value="TRANSCRIPTIONAL REGULATOR"/>
    <property type="match status" value="1"/>
</dbReference>
<reference evidence="3 4" key="1">
    <citation type="submission" date="2018-03" db="EMBL/GenBank/DDBJ databases">
        <title>The draft genome of Mesorhizobium sp. 6GN-30.</title>
        <authorList>
            <person name="Liu L."/>
            <person name="Li L."/>
            <person name="Wang T."/>
            <person name="Zhang X."/>
            <person name="Liang L."/>
        </authorList>
    </citation>
    <scope>NUCLEOTIDE SEQUENCE [LARGE SCALE GENOMIC DNA]</scope>
    <source>
        <strain evidence="3 4">6GN30</strain>
    </source>
</reference>
<dbReference type="SUPFAM" id="SSF46785">
    <property type="entry name" value="Winged helix' DNA-binding domain"/>
    <property type="match status" value="1"/>
</dbReference>
<dbReference type="RefSeq" id="WP_106771506.1">
    <property type="nucleotide sequence ID" value="NZ_PXYK01000005.1"/>
</dbReference>
<feature type="region of interest" description="Disordered" evidence="1">
    <location>
        <begin position="1"/>
        <end position="24"/>
    </location>
</feature>
<dbReference type="OrthoDB" id="9814496at2"/>
<accession>A0A2P7SLT3</accession>
<name>A0A2P7SLT3_9HYPH</name>
<sequence>MVNRGVPEKREGTGEEAEISASQRGESRDYVLDEQVGFILRQVQQRHAALFTTRVGGDLTPTQWAVLAKLAEVGGMSQNLLGRQTAMDNVTIKGVVERLVKRGLLVTRRDPADPRRFSISLSPAGSAVYAERVGPAREVTRETLEPLDSEERDALLRLLSKLR</sequence>
<feature type="domain" description="HTH marR-type" evidence="2">
    <location>
        <begin position="33"/>
        <end position="163"/>
    </location>
</feature>